<protein>
    <submittedName>
        <fullName evidence="2">Uncharacterized protein</fullName>
    </submittedName>
</protein>
<feature type="non-terminal residue" evidence="2">
    <location>
        <position position="30"/>
    </location>
</feature>
<name>A0A6J4NPM0_9BACT</name>
<sequence length="30" mass="3075">CRGGRRWRGGRCCTRSSASTPNGPTAPAVG</sequence>
<proteinExistence type="predicted"/>
<organism evidence="2">
    <name type="scientific">uncultured Phycisphaerae bacterium</name>
    <dbReference type="NCBI Taxonomy" id="904963"/>
    <lineage>
        <taxon>Bacteria</taxon>
        <taxon>Pseudomonadati</taxon>
        <taxon>Planctomycetota</taxon>
        <taxon>Phycisphaerae</taxon>
        <taxon>environmental samples</taxon>
    </lineage>
</organism>
<dbReference type="EMBL" id="CADCUQ010000277">
    <property type="protein sequence ID" value="CAA9391283.1"/>
    <property type="molecule type" value="Genomic_DNA"/>
</dbReference>
<feature type="region of interest" description="Disordered" evidence="1">
    <location>
        <begin position="1"/>
        <end position="30"/>
    </location>
</feature>
<gene>
    <name evidence="2" type="ORF">AVDCRST_MAG64-1193</name>
</gene>
<reference evidence="2" key="1">
    <citation type="submission" date="2020-02" db="EMBL/GenBank/DDBJ databases">
        <authorList>
            <person name="Meier V. D."/>
        </authorList>
    </citation>
    <scope>NUCLEOTIDE SEQUENCE</scope>
    <source>
        <strain evidence="2">AVDCRST_MAG64</strain>
    </source>
</reference>
<evidence type="ECO:0000313" key="2">
    <source>
        <dbReference type="EMBL" id="CAA9391283.1"/>
    </source>
</evidence>
<accession>A0A6J4NPM0</accession>
<evidence type="ECO:0000256" key="1">
    <source>
        <dbReference type="SAM" id="MobiDB-lite"/>
    </source>
</evidence>
<feature type="non-terminal residue" evidence="2">
    <location>
        <position position="1"/>
    </location>
</feature>
<dbReference type="AlphaFoldDB" id="A0A6J4NPM0"/>